<evidence type="ECO:0000256" key="3">
    <source>
        <dbReference type="ARBA" id="ARBA00022917"/>
    </source>
</evidence>
<dbReference type="PROSITE" id="PS50832">
    <property type="entry name" value="S1_IF1_TYPE"/>
    <property type="match status" value="1"/>
</dbReference>
<dbReference type="GO" id="GO:0003743">
    <property type="term" value="F:translation initiation factor activity"/>
    <property type="evidence" value="ECO:0007669"/>
    <property type="project" value="UniProtKB-UniRule"/>
</dbReference>
<sequence>MAVAEEGFVKEALPGLMFRVGFKNKSDVVVLAHLAGKMKIHNIRVLPGDRVLIEVTPDGARGRIVRRL</sequence>
<dbReference type="GO" id="GO:0005829">
    <property type="term" value="C:cytosol"/>
    <property type="evidence" value="ECO:0007669"/>
    <property type="project" value="TreeGrafter"/>
</dbReference>
<dbReference type="GO" id="GO:0003723">
    <property type="term" value="F:RNA binding"/>
    <property type="evidence" value="ECO:0007669"/>
    <property type="project" value="InterPro"/>
</dbReference>
<evidence type="ECO:0000256" key="4">
    <source>
        <dbReference type="NCBIfam" id="TIGR00008"/>
    </source>
</evidence>
<gene>
    <name evidence="7" type="ORF">A2945_05175</name>
</gene>
<dbReference type="NCBIfam" id="TIGR00008">
    <property type="entry name" value="infA"/>
    <property type="match status" value="1"/>
</dbReference>
<dbReference type="GO" id="GO:0043022">
    <property type="term" value="F:ribosome binding"/>
    <property type="evidence" value="ECO:0007669"/>
    <property type="project" value="TreeGrafter"/>
</dbReference>
<dbReference type="Pfam" id="PF01176">
    <property type="entry name" value="eIF-1a"/>
    <property type="match status" value="1"/>
</dbReference>
<accession>A0A1G2CDM1</accession>
<keyword evidence="2 5" id="KW-0396">Initiation factor</keyword>
<evidence type="ECO:0000256" key="1">
    <source>
        <dbReference type="ARBA" id="ARBA00010939"/>
    </source>
</evidence>
<dbReference type="PANTHER" id="PTHR33370">
    <property type="entry name" value="TRANSLATION INITIATION FACTOR IF-1, CHLOROPLASTIC"/>
    <property type="match status" value="1"/>
</dbReference>
<dbReference type="SUPFAM" id="SSF50249">
    <property type="entry name" value="Nucleic acid-binding proteins"/>
    <property type="match status" value="1"/>
</dbReference>
<evidence type="ECO:0000256" key="5">
    <source>
        <dbReference type="PROSITE-ProRule" id="PRU00181"/>
    </source>
</evidence>
<proteinExistence type="inferred from homology"/>
<dbReference type="Gene3D" id="2.40.50.140">
    <property type="entry name" value="Nucleic acid-binding proteins"/>
    <property type="match status" value="1"/>
</dbReference>
<dbReference type="Proteomes" id="UP000178880">
    <property type="component" value="Unassembled WGS sequence"/>
</dbReference>
<dbReference type="InterPro" id="IPR006196">
    <property type="entry name" value="RNA-binding_domain_S1_IF1"/>
</dbReference>
<name>A0A1G2CDM1_9BACT</name>
<reference evidence="7 8" key="1">
    <citation type="journal article" date="2016" name="Nat. Commun.">
        <title>Thousands of microbial genomes shed light on interconnected biogeochemical processes in an aquifer system.</title>
        <authorList>
            <person name="Anantharaman K."/>
            <person name="Brown C.T."/>
            <person name="Hug L.A."/>
            <person name="Sharon I."/>
            <person name="Castelle C.J."/>
            <person name="Probst A.J."/>
            <person name="Thomas B.C."/>
            <person name="Singh A."/>
            <person name="Wilkins M.J."/>
            <person name="Karaoz U."/>
            <person name="Brodie E.L."/>
            <person name="Williams K.H."/>
            <person name="Hubbard S.S."/>
            <person name="Banfield J.F."/>
        </authorList>
    </citation>
    <scope>NUCLEOTIDE SEQUENCE [LARGE SCALE GENOMIC DNA]</scope>
</reference>
<keyword evidence="3 5" id="KW-0648">Protein biosynthesis</keyword>
<dbReference type="PANTHER" id="PTHR33370:SF1">
    <property type="entry name" value="TRANSLATION INITIATION FACTOR IF-1, CHLOROPLASTIC"/>
    <property type="match status" value="1"/>
</dbReference>
<evidence type="ECO:0000259" key="6">
    <source>
        <dbReference type="PROSITE" id="PS50832"/>
    </source>
</evidence>
<evidence type="ECO:0000313" key="7">
    <source>
        <dbReference type="EMBL" id="OGY99326.1"/>
    </source>
</evidence>
<dbReference type="STRING" id="1798650.A2945_05175"/>
<dbReference type="InterPro" id="IPR012340">
    <property type="entry name" value="NA-bd_OB-fold"/>
</dbReference>
<evidence type="ECO:0000313" key="8">
    <source>
        <dbReference type="Proteomes" id="UP000178880"/>
    </source>
</evidence>
<feature type="domain" description="S1-like" evidence="6">
    <location>
        <begin position="30"/>
        <end position="68"/>
    </location>
</feature>
<comment type="caution">
    <text evidence="7">The sequence shown here is derived from an EMBL/GenBank/DDBJ whole genome shotgun (WGS) entry which is preliminary data.</text>
</comment>
<evidence type="ECO:0000256" key="2">
    <source>
        <dbReference type="ARBA" id="ARBA00022540"/>
    </source>
</evidence>
<comment type="similarity">
    <text evidence="1">Belongs to the IF-1 family.</text>
</comment>
<dbReference type="EMBL" id="MHLA01000017">
    <property type="protein sequence ID" value="OGY99326.1"/>
    <property type="molecule type" value="Genomic_DNA"/>
</dbReference>
<protein>
    <recommendedName>
        <fullName evidence="4">Translation initiation factor IF-1</fullName>
    </recommendedName>
</protein>
<dbReference type="InterPro" id="IPR004368">
    <property type="entry name" value="TIF_IF1"/>
</dbReference>
<organism evidence="7 8">
    <name type="scientific">Candidatus Liptonbacteria bacterium RIFCSPLOWO2_01_FULL_52_25</name>
    <dbReference type="NCBI Taxonomy" id="1798650"/>
    <lineage>
        <taxon>Bacteria</taxon>
        <taxon>Candidatus Liptoniibacteriota</taxon>
    </lineage>
</organism>
<dbReference type="AlphaFoldDB" id="A0A1G2CDM1"/>